<dbReference type="Gene3D" id="3.40.50.150">
    <property type="entry name" value="Vaccinia Virus protein VP39"/>
    <property type="match status" value="1"/>
</dbReference>
<feature type="binding site" evidence="3">
    <location>
        <position position="74"/>
    </location>
    <ligand>
        <name>S-adenosyl-L-methionine</name>
        <dbReference type="ChEBI" id="CHEBI:59789"/>
    </ligand>
</feature>
<keyword evidence="5" id="KW-1185">Reference proteome</keyword>
<name>A0A6A6REX6_9PEZI</name>
<dbReference type="InterPro" id="IPR010286">
    <property type="entry name" value="METTL16/RlmF"/>
</dbReference>
<dbReference type="SUPFAM" id="SSF53335">
    <property type="entry name" value="S-adenosyl-L-methionine-dependent methyltransferases"/>
    <property type="match status" value="1"/>
</dbReference>
<dbReference type="GO" id="GO:0005634">
    <property type="term" value="C:nucleus"/>
    <property type="evidence" value="ECO:0007669"/>
    <property type="project" value="TreeGrafter"/>
</dbReference>
<dbReference type="Pfam" id="PF05971">
    <property type="entry name" value="Methyltransf_10"/>
    <property type="match status" value="1"/>
</dbReference>
<dbReference type="InterPro" id="IPR029063">
    <property type="entry name" value="SAM-dependent_MTases_sf"/>
</dbReference>
<proteinExistence type="predicted"/>
<dbReference type="OrthoDB" id="514248at2759"/>
<gene>
    <name evidence="4" type="ORF">BU16DRAFT_497893</name>
</gene>
<evidence type="ECO:0000313" key="4">
    <source>
        <dbReference type="EMBL" id="KAF2502303.1"/>
    </source>
</evidence>
<dbReference type="PANTHER" id="PTHR13393">
    <property type="entry name" value="SAM-DEPENDENT METHYLTRANSFERASE"/>
    <property type="match status" value="1"/>
</dbReference>
<organism evidence="4 5">
    <name type="scientific">Lophium mytilinum</name>
    <dbReference type="NCBI Taxonomy" id="390894"/>
    <lineage>
        <taxon>Eukaryota</taxon>
        <taxon>Fungi</taxon>
        <taxon>Dikarya</taxon>
        <taxon>Ascomycota</taxon>
        <taxon>Pezizomycotina</taxon>
        <taxon>Dothideomycetes</taxon>
        <taxon>Pleosporomycetidae</taxon>
        <taxon>Mytilinidiales</taxon>
        <taxon>Mytilinidiaceae</taxon>
        <taxon>Lophium</taxon>
    </lineage>
</organism>
<feature type="binding site" evidence="3">
    <location>
        <position position="182"/>
    </location>
    <ligand>
        <name>S-adenosyl-L-methionine</name>
        <dbReference type="ChEBI" id="CHEBI:59789"/>
    </ligand>
</feature>
<dbReference type="GO" id="GO:0008168">
    <property type="term" value="F:methyltransferase activity"/>
    <property type="evidence" value="ECO:0007669"/>
    <property type="project" value="UniProtKB-UniRule"/>
</dbReference>
<dbReference type="AlphaFoldDB" id="A0A6A6REX6"/>
<dbReference type="EMBL" id="MU004181">
    <property type="protein sequence ID" value="KAF2502303.1"/>
    <property type="molecule type" value="Genomic_DNA"/>
</dbReference>
<evidence type="ECO:0000256" key="1">
    <source>
        <dbReference type="ARBA" id="ARBA00022603"/>
    </source>
</evidence>
<feature type="binding site" evidence="3">
    <location>
        <position position="132"/>
    </location>
    <ligand>
        <name>S-adenosyl-L-methionine</name>
        <dbReference type="ChEBI" id="CHEBI:59789"/>
    </ligand>
</feature>
<evidence type="ECO:0000256" key="2">
    <source>
        <dbReference type="ARBA" id="ARBA00022679"/>
    </source>
</evidence>
<evidence type="ECO:0000313" key="5">
    <source>
        <dbReference type="Proteomes" id="UP000799750"/>
    </source>
</evidence>
<dbReference type="Proteomes" id="UP000799750">
    <property type="component" value="Unassembled WGS sequence"/>
</dbReference>
<feature type="binding site" evidence="3">
    <location>
        <position position="108"/>
    </location>
    <ligand>
        <name>S-adenosyl-L-methionine</name>
        <dbReference type="ChEBI" id="CHEBI:59789"/>
    </ligand>
</feature>
<evidence type="ECO:0000256" key="3">
    <source>
        <dbReference type="PIRSR" id="PIRSR037350-1"/>
    </source>
</evidence>
<keyword evidence="3" id="KW-0949">S-adenosyl-L-methionine</keyword>
<sequence>MAASGQIPYYQGTIDLPALVLSHEELARRGSKSGYVDFNDPTTVKLITIALLKRDFDLDVKLPNDRLCARVPIRYNYVRWIQELIDTTSPNYTDTYDPKRIVTGLDIGTGASAIYTILALKTRSSWRMCSTDIDERSLSFAKYNLQINDLESRALVTQTKPSDPLISLPILGVEGLQFTMCNPPFFSTDQEMIDSIAGKGKGATPHAVCTGISTEMVYPGGDLAFVSRIFEESLKLREKVQWYSSMFGKLSSANALVHKLRENNVSNYAVSNLWAGGSTRRWAVAWSFGDLRPRHDVARHWSTERMLDPFPTIFQITIPKAVTVASAIDAHLGSLQLRWSFDPASGTGIGITSQNVWSRAFRRQQKKNVEATEAEVAKEADKTVALAFKVFMIEEVGVVSVRWLQGADQVIWESFTGMLKRFVDGIKA</sequence>
<accession>A0A6A6REX6</accession>
<keyword evidence="1" id="KW-0489">Methyltransferase</keyword>
<protein>
    <submittedName>
        <fullName evidence="4">Uncharacterized protein</fullName>
    </submittedName>
</protein>
<keyword evidence="2" id="KW-0808">Transferase</keyword>
<dbReference type="PANTHER" id="PTHR13393:SF0">
    <property type="entry name" value="RNA N6-ADENOSINE-METHYLTRANSFERASE METTL16"/>
    <property type="match status" value="1"/>
</dbReference>
<dbReference type="GO" id="GO:0070475">
    <property type="term" value="P:rRNA base methylation"/>
    <property type="evidence" value="ECO:0007669"/>
    <property type="project" value="TreeGrafter"/>
</dbReference>
<reference evidence="4" key="1">
    <citation type="journal article" date="2020" name="Stud. Mycol.">
        <title>101 Dothideomycetes genomes: a test case for predicting lifestyles and emergence of pathogens.</title>
        <authorList>
            <person name="Haridas S."/>
            <person name="Albert R."/>
            <person name="Binder M."/>
            <person name="Bloem J."/>
            <person name="Labutti K."/>
            <person name="Salamov A."/>
            <person name="Andreopoulos B."/>
            <person name="Baker S."/>
            <person name="Barry K."/>
            <person name="Bills G."/>
            <person name="Bluhm B."/>
            <person name="Cannon C."/>
            <person name="Castanera R."/>
            <person name="Culley D."/>
            <person name="Daum C."/>
            <person name="Ezra D."/>
            <person name="Gonzalez J."/>
            <person name="Henrissat B."/>
            <person name="Kuo A."/>
            <person name="Liang C."/>
            <person name="Lipzen A."/>
            <person name="Lutzoni F."/>
            <person name="Magnuson J."/>
            <person name="Mondo S."/>
            <person name="Nolan M."/>
            <person name="Ohm R."/>
            <person name="Pangilinan J."/>
            <person name="Park H.-J."/>
            <person name="Ramirez L."/>
            <person name="Alfaro M."/>
            <person name="Sun H."/>
            <person name="Tritt A."/>
            <person name="Yoshinaga Y."/>
            <person name="Zwiers L.-H."/>
            <person name="Turgeon B."/>
            <person name="Goodwin S."/>
            <person name="Spatafora J."/>
            <person name="Crous P."/>
            <person name="Grigoriev I."/>
        </authorList>
    </citation>
    <scope>NUCLEOTIDE SEQUENCE</scope>
    <source>
        <strain evidence="4">CBS 269.34</strain>
    </source>
</reference>